<sequence>MASGQGSAHMVIAIELGNISSGVAWAVGNSEPKFVTGWETQSSILSSEMNVHSALYYKGLRNRNNPKWGFQVSDNPEVFTWFKHLIDRDKDLPADIRFSPELANATKIVRKLQKKTI</sequence>
<comment type="caution">
    <text evidence="1">The sequence shown here is derived from an EMBL/GenBank/DDBJ whole genome shotgun (WGS) entry which is preliminary data.</text>
</comment>
<reference evidence="1" key="1">
    <citation type="journal article" date="2020" name="bioRxiv">
        <title>Historical genomics reveals the evolutionary mechanisms behind multiple outbreaks of the host-specific coffee wilt pathogen Fusarium xylarioides.</title>
        <authorList>
            <person name="Peck D."/>
            <person name="Nowell R.W."/>
            <person name="Flood J."/>
            <person name="Ryan M.J."/>
            <person name="Barraclough T.G."/>
        </authorList>
    </citation>
    <scope>NUCLEOTIDE SEQUENCE</scope>
    <source>
        <strain evidence="1">IMI 127659i</strain>
    </source>
</reference>
<organism evidence="1 2">
    <name type="scientific">Fusarium xylarioides</name>
    <dbReference type="NCBI Taxonomy" id="221167"/>
    <lineage>
        <taxon>Eukaryota</taxon>
        <taxon>Fungi</taxon>
        <taxon>Dikarya</taxon>
        <taxon>Ascomycota</taxon>
        <taxon>Pezizomycotina</taxon>
        <taxon>Sordariomycetes</taxon>
        <taxon>Hypocreomycetidae</taxon>
        <taxon>Hypocreales</taxon>
        <taxon>Nectriaceae</taxon>
        <taxon>Fusarium</taxon>
        <taxon>Fusarium fujikuroi species complex</taxon>
    </lineage>
</organism>
<dbReference type="AlphaFoldDB" id="A0A9P7HNX2"/>
<dbReference type="Gene3D" id="3.30.420.40">
    <property type="match status" value="1"/>
</dbReference>
<evidence type="ECO:0000313" key="2">
    <source>
        <dbReference type="Proteomes" id="UP000750502"/>
    </source>
</evidence>
<protein>
    <submittedName>
        <fullName evidence="1">Uncharacterized protein</fullName>
    </submittedName>
</protein>
<dbReference type="EMBL" id="JADFTT010000273">
    <property type="protein sequence ID" value="KAG5764004.1"/>
    <property type="molecule type" value="Genomic_DNA"/>
</dbReference>
<gene>
    <name evidence="1" type="ORF">H9Q72_007912</name>
</gene>
<keyword evidence="2" id="KW-1185">Reference proteome</keyword>
<dbReference type="Proteomes" id="UP000750502">
    <property type="component" value="Unassembled WGS sequence"/>
</dbReference>
<evidence type="ECO:0000313" key="1">
    <source>
        <dbReference type="EMBL" id="KAG5764004.1"/>
    </source>
</evidence>
<reference evidence="1" key="2">
    <citation type="submission" date="2020-10" db="EMBL/GenBank/DDBJ databases">
        <authorList>
            <person name="Peck L.D."/>
            <person name="Nowell R.W."/>
            <person name="Flood J."/>
            <person name="Ryan M.J."/>
            <person name="Barraclough T.G."/>
        </authorList>
    </citation>
    <scope>NUCLEOTIDE SEQUENCE</scope>
    <source>
        <strain evidence="1">IMI 127659i</strain>
    </source>
</reference>
<dbReference type="OrthoDB" id="5033621at2759"/>
<accession>A0A9P7HNX2</accession>
<proteinExistence type="predicted"/>
<name>A0A9P7HNX2_9HYPO</name>